<dbReference type="GO" id="GO:0016042">
    <property type="term" value="P:lipid catabolic process"/>
    <property type="evidence" value="ECO:0007669"/>
    <property type="project" value="UniProtKB-UniRule"/>
</dbReference>
<keyword evidence="1 4" id="KW-0378">Hydrolase</keyword>
<dbReference type="CDD" id="cd07205">
    <property type="entry name" value="Pat_PNPLA6_PNPLA7_NTE1_like"/>
    <property type="match status" value="1"/>
</dbReference>
<feature type="active site" description="Proton acceptor" evidence="4">
    <location>
        <position position="182"/>
    </location>
</feature>
<keyword evidence="7" id="KW-1185">Reference proteome</keyword>
<dbReference type="SUPFAM" id="SSF52151">
    <property type="entry name" value="FabD/lysophospholipase-like"/>
    <property type="match status" value="1"/>
</dbReference>
<evidence type="ECO:0000313" key="7">
    <source>
        <dbReference type="Proteomes" id="UP000501812"/>
    </source>
</evidence>
<feature type="domain" description="PNPLA" evidence="5">
    <location>
        <begin position="32"/>
        <end position="195"/>
    </location>
</feature>
<dbReference type="InterPro" id="IPR050301">
    <property type="entry name" value="NTE"/>
</dbReference>
<gene>
    <name evidence="6" type="ORF">HHL09_18740</name>
</gene>
<feature type="short sequence motif" description="GXSXG" evidence="4">
    <location>
        <begin position="63"/>
        <end position="67"/>
    </location>
</feature>
<organism evidence="6 7">
    <name type="scientific">Luteolibacter luteus</name>
    <dbReference type="NCBI Taxonomy" id="2728835"/>
    <lineage>
        <taxon>Bacteria</taxon>
        <taxon>Pseudomonadati</taxon>
        <taxon>Verrucomicrobiota</taxon>
        <taxon>Verrucomicrobiia</taxon>
        <taxon>Verrucomicrobiales</taxon>
        <taxon>Verrucomicrobiaceae</taxon>
        <taxon>Luteolibacter</taxon>
    </lineage>
</organism>
<accession>A0A858RLM8</accession>
<evidence type="ECO:0000256" key="3">
    <source>
        <dbReference type="ARBA" id="ARBA00023098"/>
    </source>
</evidence>
<name>A0A858RLM8_9BACT</name>
<proteinExistence type="predicted"/>
<dbReference type="Proteomes" id="UP000501812">
    <property type="component" value="Chromosome"/>
</dbReference>
<dbReference type="KEGG" id="luo:HHL09_18740"/>
<dbReference type="InterPro" id="IPR002641">
    <property type="entry name" value="PNPLA_dom"/>
</dbReference>
<evidence type="ECO:0000256" key="2">
    <source>
        <dbReference type="ARBA" id="ARBA00022963"/>
    </source>
</evidence>
<keyword evidence="3 4" id="KW-0443">Lipid metabolism</keyword>
<evidence type="ECO:0000259" key="5">
    <source>
        <dbReference type="PROSITE" id="PS51635"/>
    </source>
</evidence>
<evidence type="ECO:0000256" key="1">
    <source>
        <dbReference type="ARBA" id="ARBA00022801"/>
    </source>
</evidence>
<protein>
    <submittedName>
        <fullName evidence="6">Patatin-like phospholipase family protein</fullName>
    </submittedName>
</protein>
<feature type="short sequence motif" description="DGA/G" evidence="4">
    <location>
        <begin position="182"/>
        <end position="184"/>
    </location>
</feature>
<dbReference type="PROSITE" id="PS51635">
    <property type="entry name" value="PNPLA"/>
    <property type="match status" value="1"/>
</dbReference>
<evidence type="ECO:0000256" key="4">
    <source>
        <dbReference type="PROSITE-ProRule" id="PRU01161"/>
    </source>
</evidence>
<dbReference type="GO" id="GO:0016787">
    <property type="term" value="F:hydrolase activity"/>
    <property type="evidence" value="ECO:0007669"/>
    <property type="project" value="UniProtKB-UniRule"/>
</dbReference>
<dbReference type="EMBL" id="CP051774">
    <property type="protein sequence ID" value="QJE97732.1"/>
    <property type="molecule type" value="Genomic_DNA"/>
</dbReference>
<sequence>MLGKILRFFRADPRPERRERPLDDAPLPKLGLALSSGGARGLAHVGVLQVLEENGIEIHSIAGSSMGAYIGALWAAGFSGKDLENLAAEMHDRRQLWRLADPMIPPMKGLFRGLKARAHLERSLGDIKFEDLERRVLVVAVDIDSKERMVFRHGRIADAVHASCAMPGIIAPVLINGHRCVDGGVIDPVPVGALHKFTDVDRVIAVSVVPTFADVDEGRCLTEEDIPPSWYRRLGTAINGNLNLLARGNMIDTFRQSIRAAQIRLAHESCKKADVCLRPEHFFAPWHDYSGFRRFIDAGRKVATEQLDEIRALLEPNSKTHEIAPFKPMVGHDVA</sequence>
<dbReference type="PANTHER" id="PTHR14226">
    <property type="entry name" value="NEUROPATHY TARGET ESTERASE/SWISS CHEESE D.MELANOGASTER"/>
    <property type="match status" value="1"/>
</dbReference>
<dbReference type="Pfam" id="PF01734">
    <property type="entry name" value="Patatin"/>
    <property type="match status" value="1"/>
</dbReference>
<dbReference type="Gene3D" id="3.40.1090.10">
    <property type="entry name" value="Cytosolic phospholipase A2 catalytic domain"/>
    <property type="match status" value="2"/>
</dbReference>
<evidence type="ECO:0000313" key="6">
    <source>
        <dbReference type="EMBL" id="QJE97732.1"/>
    </source>
</evidence>
<feature type="active site" description="Nucleophile" evidence="4">
    <location>
        <position position="65"/>
    </location>
</feature>
<keyword evidence="2 4" id="KW-0442">Lipid degradation</keyword>
<reference evidence="6 7" key="1">
    <citation type="submission" date="2020-04" db="EMBL/GenBank/DDBJ databases">
        <title>Luteolibacter sp. G-1-1-1 isolated from soil.</title>
        <authorList>
            <person name="Dahal R.H."/>
        </authorList>
    </citation>
    <scope>NUCLEOTIDE SEQUENCE [LARGE SCALE GENOMIC DNA]</scope>
    <source>
        <strain evidence="6 7">G-1-1-1</strain>
    </source>
</reference>
<dbReference type="RefSeq" id="WP_169456158.1">
    <property type="nucleotide sequence ID" value="NZ_CP051774.1"/>
</dbReference>
<dbReference type="AlphaFoldDB" id="A0A858RLM8"/>
<comment type="caution">
    <text evidence="4">Lacks conserved residue(s) required for the propagation of feature annotation.</text>
</comment>
<dbReference type="InterPro" id="IPR016035">
    <property type="entry name" value="Acyl_Trfase/lysoPLipase"/>
</dbReference>
<dbReference type="PANTHER" id="PTHR14226:SF29">
    <property type="entry name" value="NEUROPATHY TARGET ESTERASE SWS"/>
    <property type="match status" value="1"/>
</dbReference>